<proteinExistence type="predicted"/>
<evidence type="ECO:0000313" key="2">
    <source>
        <dbReference type="Proteomes" id="UP000008703"/>
    </source>
</evidence>
<keyword evidence="2" id="KW-1185">Reference proteome</keyword>
<dbReference type="EMBL" id="CP002994">
    <property type="protein sequence ID" value="AEM83111.1"/>
    <property type="molecule type" value="Genomic_DNA"/>
</dbReference>
<protein>
    <submittedName>
        <fullName evidence="1">Uncharacterized protein</fullName>
    </submittedName>
</protein>
<dbReference type="Proteomes" id="UP000008703">
    <property type="component" value="Chromosome"/>
</dbReference>
<reference evidence="1" key="1">
    <citation type="submission" date="2011-08" db="EMBL/GenBank/DDBJ databases">
        <title>Complete sequence of chromosome of Streptomyces violaceusniger Tu 4113.</title>
        <authorList>
            <consortium name="US DOE Joint Genome Institute"/>
            <person name="Lucas S."/>
            <person name="Han J."/>
            <person name="Lapidus A."/>
            <person name="Cheng J.-F."/>
            <person name="Goodwin L."/>
            <person name="Pitluck S."/>
            <person name="Peters L."/>
            <person name="Ivanova N."/>
            <person name="Daligault H."/>
            <person name="Detter J.C."/>
            <person name="Han C."/>
            <person name="Tapia R."/>
            <person name="Land M."/>
            <person name="Hauser L."/>
            <person name="Kyrpides N."/>
            <person name="Ivanova N."/>
            <person name="Pagani I."/>
            <person name="Hagen A."/>
            <person name="Katz L."/>
            <person name="Fiedler H.-P."/>
            <person name="Keasling J."/>
            <person name="Fortman J."/>
            <person name="Woyke T."/>
        </authorList>
    </citation>
    <scope>NUCLEOTIDE SEQUENCE [LARGE SCALE GENOMIC DNA]</scope>
    <source>
        <strain evidence="1">Tu 4113</strain>
    </source>
</reference>
<dbReference type="KEGG" id="svl:Strvi_3438"/>
<dbReference type="HOGENOM" id="CLU_3030706_0_0_11"/>
<organism evidence="1 2">
    <name type="scientific">Streptomyces violaceusniger (strain Tu 4113)</name>
    <dbReference type="NCBI Taxonomy" id="653045"/>
    <lineage>
        <taxon>Bacteria</taxon>
        <taxon>Bacillati</taxon>
        <taxon>Actinomycetota</taxon>
        <taxon>Actinomycetes</taxon>
        <taxon>Kitasatosporales</taxon>
        <taxon>Streptomycetaceae</taxon>
        <taxon>Streptomyces</taxon>
        <taxon>Streptomyces violaceusniger group</taxon>
    </lineage>
</organism>
<dbReference type="AlphaFoldDB" id="G2NZ68"/>
<name>G2NZ68_STRV4</name>
<gene>
    <name evidence="1" type="ORF">Strvi_3438</name>
</gene>
<accession>G2NZ68</accession>
<sequence length="55" mass="6141">MCDAPGADVIYEPHNDTLYWAGVITDQVDFSRDSGKEIAAEMLERLPKEDRSRAG</sequence>
<evidence type="ECO:0000313" key="1">
    <source>
        <dbReference type="EMBL" id="AEM83111.1"/>
    </source>
</evidence>